<keyword evidence="4" id="KW-1185">Reference proteome</keyword>
<dbReference type="Proteomes" id="UP000076023">
    <property type="component" value="Unassembled WGS sequence"/>
</dbReference>
<dbReference type="InterPro" id="IPR005490">
    <property type="entry name" value="LD_TPept_cat_dom"/>
</dbReference>
<sequence length="247" mass="27881">MRLLLLLLTLAVCQPVFALDSSVRQLIVSIAPTWDSSVGKLQLFERQKDTWMPVGEPVRVLYGKNGLAWGKGELGQEQQGIHKAERDKRAPAGVFALGTIYTYDKALPDGASYPFHTITAADAWVDDPLNPLYNQHVVIDPANPPPWFEKQKMRLDDPPHRWLVEIRHNSDPPVPGAGSAIFFHIQRGPDRPSAGCTVMTQPAIVRLIRWLRKGDNPHYVLLPREEYLRLWKTWGLPDPKTSPALFD</sequence>
<reference evidence="4" key="1">
    <citation type="journal article" date="2017" name="Genome Announc.">
        <title>Draft Genome Sequence of Terrimicrobium sacchariphilum NM-5T, a Facultative Anaerobic Soil Bacterium of the Class Spartobacteria.</title>
        <authorList>
            <person name="Qiu Y.L."/>
            <person name="Tourlousse D.M."/>
            <person name="Matsuura N."/>
            <person name="Ohashi A."/>
            <person name="Sekiguchi Y."/>
        </authorList>
    </citation>
    <scope>NUCLEOTIDE SEQUENCE [LARGE SCALE GENOMIC DNA]</scope>
    <source>
        <strain evidence="4">NM-5</strain>
    </source>
</reference>
<protein>
    <submittedName>
        <fullName evidence="3">L,D-peptidoglycan transpeptidase YkuD, ErfK/YbiS/YcfS/YnhG family</fullName>
    </submittedName>
</protein>
<feature type="domain" description="L,D-TPase catalytic" evidence="2">
    <location>
        <begin position="71"/>
        <end position="215"/>
    </location>
</feature>
<dbReference type="EMBL" id="BDCO01000002">
    <property type="protein sequence ID" value="GAT32822.1"/>
    <property type="molecule type" value="Genomic_DNA"/>
</dbReference>
<accession>A0A146G5Z2</accession>
<evidence type="ECO:0000259" key="2">
    <source>
        <dbReference type="Pfam" id="PF03734"/>
    </source>
</evidence>
<name>A0A146G5Z2_TERSA</name>
<dbReference type="RefSeq" id="WP_075078627.1">
    <property type="nucleotide sequence ID" value="NZ_BDCO01000002.1"/>
</dbReference>
<comment type="caution">
    <text evidence="3">The sequence shown here is derived from an EMBL/GenBank/DDBJ whole genome shotgun (WGS) entry which is preliminary data.</text>
</comment>
<dbReference type="AlphaFoldDB" id="A0A146G5Z2"/>
<feature type="signal peptide" evidence="1">
    <location>
        <begin position="1"/>
        <end position="18"/>
    </location>
</feature>
<organism evidence="3 4">
    <name type="scientific">Terrimicrobium sacchariphilum</name>
    <dbReference type="NCBI Taxonomy" id="690879"/>
    <lineage>
        <taxon>Bacteria</taxon>
        <taxon>Pseudomonadati</taxon>
        <taxon>Verrucomicrobiota</taxon>
        <taxon>Terrimicrobiia</taxon>
        <taxon>Terrimicrobiales</taxon>
        <taxon>Terrimicrobiaceae</taxon>
        <taxon>Terrimicrobium</taxon>
    </lineage>
</organism>
<dbReference type="GO" id="GO:0016740">
    <property type="term" value="F:transferase activity"/>
    <property type="evidence" value="ECO:0007669"/>
    <property type="project" value="InterPro"/>
</dbReference>
<dbReference type="InParanoid" id="A0A146G5Z2"/>
<dbReference type="Pfam" id="PF03734">
    <property type="entry name" value="YkuD"/>
    <property type="match status" value="1"/>
</dbReference>
<proteinExistence type="predicted"/>
<evidence type="ECO:0000313" key="3">
    <source>
        <dbReference type="EMBL" id="GAT32822.1"/>
    </source>
</evidence>
<evidence type="ECO:0000313" key="4">
    <source>
        <dbReference type="Proteomes" id="UP000076023"/>
    </source>
</evidence>
<gene>
    <name evidence="3" type="ORF">TSACC_21224</name>
</gene>
<dbReference type="PANTHER" id="PTHR38589:SF1">
    <property type="entry name" value="BLR0621 PROTEIN"/>
    <property type="match status" value="1"/>
</dbReference>
<evidence type="ECO:0000256" key="1">
    <source>
        <dbReference type="SAM" id="SignalP"/>
    </source>
</evidence>
<dbReference type="PANTHER" id="PTHR38589">
    <property type="entry name" value="BLR0621 PROTEIN"/>
    <property type="match status" value="1"/>
</dbReference>
<feature type="chain" id="PRO_5007524465" evidence="1">
    <location>
        <begin position="19"/>
        <end position="247"/>
    </location>
</feature>
<keyword evidence="1" id="KW-0732">Signal</keyword>
<dbReference type="STRING" id="690879.TSACC_21224"/>
<dbReference type="OrthoDB" id="186490at2"/>